<dbReference type="PROSITE" id="PS00072">
    <property type="entry name" value="ACYL_COA_DH_1"/>
    <property type="match status" value="1"/>
</dbReference>
<dbReference type="GO" id="GO:0003995">
    <property type="term" value="F:acyl-CoA dehydrogenase activity"/>
    <property type="evidence" value="ECO:0007669"/>
    <property type="project" value="InterPro"/>
</dbReference>
<dbReference type="Gene3D" id="1.10.540.10">
    <property type="entry name" value="Acyl-CoA dehydrogenase/oxidase, N-terminal domain"/>
    <property type="match status" value="1"/>
</dbReference>
<dbReference type="InterPro" id="IPR009100">
    <property type="entry name" value="AcylCoA_DH/oxidase_NM_dom_sf"/>
</dbReference>
<dbReference type="GO" id="GO:0050660">
    <property type="term" value="F:flavin adenine dinucleotide binding"/>
    <property type="evidence" value="ECO:0007669"/>
    <property type="project" value="InterPro"/>
</dbReference>
<dbReference type="OrthoDB" id="4577375at2"/>
<dbReference type="InterPro" id="IPR036250">
    <property type="entry name" value="AcylCo_DH-like_C"/>
</dbReference>
<dbReference type="InterPro" id="IPR009075">
    <property type="entry name" value="AcylCo_DH/oxidase_C"/>
</dbReference>
<comment type="similarity">
    <text evidence="2 6">Belongs to the acyl-CoA dehydrogenase family.</text>
</comment>
<proteinExistence type="inferred from homology"/>
<feature type="domain" description="Acyl-CoA oxidase/dehydrogenase middle" evidence="8">
    <location>
        <begin position="117"/>
        <end position="213"/>
    </location>
</feature>
<dbReference type="Gene3D" id="2.40.110.10">
    <property type="entry name" value="Butyryl-CoA Dehydrogenase, subunit A, domain 2"/>
    <property type="match status" value="1"/>
</dbReference>
<dbReference type="SUPFAM" id="SSF47203">
    <property type="entry name" value="Acyl-CoA dehydrogenase C-terminal domain-like"/>
    <property type="match status" value="1"/>
</dbReference>
<evidence type="ECO:0000256" key="3">
    <source>
        <dbReference type="ARBA" id="ARBA00022630"/>
    </source>
</evidence>
<sequence>MSDVLAAYDRFLGEALPEDYAARVDHYRHDDHLRTEFQVASFEAGWLVPDWEPGLGGQGLSSGDALAVRVEGARRRVPKIHNVQGVGVVAPGLRRFGTPAQQDRLLRPVLRGDEWWALGMSEPGSGSDLASLRTQARREGDVFVVNGSKIWTTQARESRWATLYVRTDPDAARPHAGISCLILDLRSPGVDVRPIPRAAQSVDAFCEVFLDDVRIPADNLLGPLNGGWRVASESLEHERDMIWVNNWVEIAQAVEPALRRPDLGDDALTELGRILADAEAVRFTGLRTVFGRLSGRDPDEFFILKLLGSEAAQRATRFAMESTGVDGLLDAQLMEDRVESLGATIYGGTSEVQRNIIGERVLGLPRDR</sequence>
<dbReference type="Gene3D" id="1.20.140.10">
    <property type="entry name" value="Butyryl-CoA Dehydrogenase, subunit A, domain 3"/>
    <property type="match status" value="1"/>
</dbReference>
<dbReference type="InterPro" id="IPR037069">
    <property type="entry name" value="AcylCoA_DH/ox_N_sf"/>
</dbReference>
<comment type="cofactor">
    <cofactor evidence="1 6">
        <name>FAD</name>
        <dbReference type="ChEBI" id="CHEBI:57692"/>
    </cofactor>
</comment>
<keyword evidence="5 6" id="KW-0560">Oxidoreductase</keyword>
<evidence type="ECO:0000256" key="6">
    <source>
        <dbReference type="RuleBase" id="RU362125"/>
    </source>
</evidence>
<name>A0A5Q6RYK8_9ACTN</name>
<dbReference type="GO" id="GO:0005886">
    <property type="term" value="C:plasma membrane"/>
    <property type="evidence" value="ECO:0007669"/>
    <property type="project" value="TreeGrafter"/>
</dbReference>
<evidence type="ECO:0000256" key="2">
    <source>
        <dbReference type="ARBA" id="ARBA00009347"/>
    </source>
</evidence>
<accession>A0A5Q6RYK8</accession>
<evidence type="ECO:0000259" key="8">
    <source>
        <dbReference type="Pfam" id="PF02770"/>
    </source>
</evidence>
<evidence type="ECO:0000313" key="11">
    <source>
        <dbReference type="Proteomes" id="UP000307768"/>
    </source>
</evidence>
<reference evidence="10 11" key="1">
    <citation type="submission" date="2019-09" db="EMBL/GenBank/DDBJ databases">
        <title>Mumia zhuanghuii sp. nov. isolated from the intestinal contents of plateau pika (Ochotona curzoniae) in the Qinghai-Tibet plateau of China.</title>
        <authorList>
            <person name="Tian Z."/>
        </authorList>
    </citation>
    <scope>NUCLEOTIDE SEQUENCE [LARGE SCALE GENOMIC DNA]</scope>
    <source>
        <strain evidence="11">350</strain>
    </source>
</reference>
<dbReference type="Pfam" id="PF00441">
    <property type="entry name" value="Acyl-CoA_dh_1"/>
    <property type="match status" value="1"/>
</dbReference>
<dbReference type="AlphaFoldDB" id="A0A5Q6RYK8"/>
<evidence type="ECO:0000259" key="9">
    <source>
        <dbReference type="Pfam" id="PF02771"/>
    </source>
</evidence>
<dbReference type="InterPro" id="IPR006091">
    <property type="entry name" value="Acyl-CoA_Oxase/DH_mid-dom"/>
</dbReference>
<protein>
    <submittedName>
        <fullName evidence="10">Acyl-CoA dehydrogenase</fullName>
    </submittedName>
</protein>
<dbReference type="EMBL" id="VDFQ02000003">
    <property type="protein sequence ID" value="KAA1423014.1"/>
    <property type="molecule type" value="Genomic_DNA"/>
</dbReference>
<evidence type="ECO:0000259" key="7">
    <source>
        <dbReference type="Pfam" id="PF00441"/>
    </source>
</evidence>
<evidence type="ECO:0000256" key="5">
    <source>
        <dbReference type="ARBA" id="ARBA00023002"/>
    </source>
</evidence>
<dbReference type="PANTHER" id="PTHR43292">
    <property type="entry name" value="ACYL-COA DEHYDROGENASE"/>
    <property type="match status" value="1"/>
</dbReference>
<dbReference type="InterPro" id="IPR006089">
    <property type="entry name" value="Acyl-CoA_DH_CS"/>
</dbReference>
<dbReference type="PANTHER" id="PTHR43292:SF4">
    <property type="entry name" value="ACYL-COA DEHYDROGENASE FADE34"/>
    <property type="match status" value="1"/>
</dbReference>
<keyword evidence="4 6" id="KW-0274">FAD</keyword>
<feature type="domain" description="Acyl-CoA dehydrogenase/oxidase C-terminal" evidence="7">
    <location>
        <begin position="225"/>
        <end position="362"/>
    </location>
</feature>
<evidence type="ECO:0000256" key="4">
    <source>
        <dbReference type="ARBA" id="ARBA00022827"/>
    </source>
</evidence>
<comment type="caution">
    <text evidence="10">The sequence shown here is derived from an EMBL/GenBank/DDBJ whole genome shotgun (WGS) entry which is preliminary data.</text>
</comment>
<dbReference type="InterPro" id="IPR052161">
    <property type="entry name" value="Mycobact_Acyl-CoA_DH"/>
</dbReference>
<dbReference type="SUPFAM" id="SSF56645">
    <property type="entry name" value="Acyl-CoA dehydrogenase NM domain-like"/>
    <property type="match status" value="1"/>
</dbReference>
<organism evidence="10 11">
    <name type="scientific">Mumia zhuanghuii</name>
    <dbReference type="NCBI Taxonomy" id="2585211"/>
    <lineage>
        <taxon>Bacteria</taxon>
        <taxon>Bacillati</taxon>
        <taxon>Actinomycetota</taxon>
        <taxon>Actinomycetes</taxon>
        <taxon>Propionibacteriales</taxon>
        <taxon>Nocardioidaceae</taxon>
        <taxon>Mumia</taxon>
    </lineage>
</organism>
<dbReference type="Pfam" id="PF02770">
    <property type="entry name" value="Acyl-CoA_dh_M"/>
    <property type="match status" value="1"/>
</dbReference>
<evidence type="ECO:0000313" key="10">
    <source>
        <dbReference type="EMBL" id="KAA1423014.1"/>
    </source>
</evidence>
<keyword evidence="3 6" id="KW-0285">Flavoprotein</keyword>
<dbReference type="Proteomes" id="UP000307768">
    <property type="component" value="Unassembled WGS sequence"/>
</dbReference>
<dbReference type="Pfam" id="PF02771">
    <property type="entry name" value="Acyl-CoA_dh_N"/>
    <property type="match status" value="1"/>
</dbReference>
<evidence type="ECO:0000256" key="1">
    <source>
        <dbReference type="ARBA" id="ARBA00001974"/>
    </source>
</evidence>
<dbReference type="InterPro" id="IPR046373">
    <property type="entry name" value="Acyl-CoA_Oxase/DH_mid-dom_sf"/>
</dbReference>
<dbReference type="InterPro" id="IPR013786">
    <property type="entry name" value="AcylCoA_DH/ox_N"/>
</dbReference>
<feature type="domain" description="Acyl-CoA dehydrogenase/oxidase N-terminal" evidence="9">
    <location>
        <begin position="19"/>
        <end position="113"/>
    </location>
</feature>
<gene>
    <name evidence="10" type="ORF">FE697_012840</name>
</gene>
<dbReference type="RefSeq" id="WP_149769965.1">
    <property type="nucleotide sequence ID" value="NZ_VDFQ02000003.1"/>
</dbReference>